<evidence type="ECO:0000256" key="7">
    <source>
        <dbReference type="ARBA" id="ARBA00022840"/>
    </source>
</evidence>
<dbReference type="InterPro" id="IPR007693">
    <property type="entry name" value="DNA_helicase_DnaB-like_N"/>
</dbReference>
<keyword evidence="15" id="KW-1185">Reference proteome</keyword>
<evidence type="ECO:0000256" key="4">
    <source>
        <dbReference type="ARBA" id="ARBA00022741"/>
    </source>
</evidence>
<evidence type="ECO:0000256" key="9">
    <source>
        <dbReference type="ARBA" id="ARBA00023235"/>
    </source>
</evidence>
<evidence type="ECO:0000256" key="11">
    <source>
        <dbReference type="NCBIfam" id="TIGR00665"/>
    </source>
</evidence>
<evidence type="ECO:0000256" key="12">
    <source>
        <dbReference type="RuleBase" id="RU362085"/>
    </source>
</evidence>
<evidence type="ECO:0000256" key="6">
    <source>
        <dbReference type="ARBA" id="ARBA00022806"/>
    </source>
</evidence>
<dbReference type="AlphaFoldDB" id="A0A1G7SYK7"/>
<comment type="catalytic activity">
    <reaction evidence="10 12">
        <text>ATP + H2O = ADP + phosphate + H(+)</text>
        <dbReference type="Rhea" id="RHEA:13065"/>
        <dbReference type="ChEBI" id="CHEBI:15377"/>
        <dbReference type="ChEBI" id="CHEBI:15378"/>
        <dbReference type="ChEBI" id="CHEBI:30616"/>
        <dbReference type="ChEBI" id="CHEBI:43474"/>
        <dbReference type="ChEBI" id="CHEBI:456216"/>
        <dbReference type="EC" id="5.6.2.3"/>
    </reaction>
</comment>
<keyword evidence="2 12" id="KW-0639">Primosome</keyword>
<dbReference type="CDD" id="cd00984">
    <property type="entry name" value="DnaB_C"/>
    <property type="match status" value="1"/>
</dbReference>
<dbReference type="EMBL" id="FNCK01000004">
    <property type="protein sequence ID" value="SDG27400.1"/>
    <property type="molecule type" value="Genomic_DNA"/>
</dbReference>
<evidence type="ECO:0000256" key="10">
    <source>
        <dbReference type="ARBA" id="ARBA00048954"/>
    </source>
</evidence>
<evidence type="ECO:0000256" key="8">
    <source>
        <dbReference type="ARBA" id="ARBA00023125"/>
    </source>
</evidence>
<dbReference type="RefSeq" id="WP_245694834.1">
    <property type="nucleotide sequence ID" value="NZ_FNCK01000004.1"/>
</dbReference>
<keyword evidence="8 12" id="KW-0238">DNA-binding</keyword>
<dbReference type="GO" id="GO:0042802">
    <property type="term" value="F:identical protein binding"/>
    <property type="evidence" value="ECO:0007669"/>
    <property type="project" value="UniProtKB-ARBA"/>
</dbReference>
<evidence type="ECO:0000313" key="15">
    <source>
        <dbReference type="Proteomes" id="UP000199708"/>
    </source>
</evidence>
<evidence type="ECO:0000259" key="13">
    <source>
        <dbReference type="PROSITE" id="PS51199"/>
    </source>
</evidence>
<comment type="similarity">
    <text evidence="1 12">Belongs to the helicase family. DnaB subfamily.</text>
</comment>
<dbReference type="InterPro" id="IPR036185">
    <property type="entry name" value="DNA_heli_DnaB-like_N_sf"/>
</dbReference>
<dbReference type="InterPro" id="IPR007692">
    <property type="entry name" value="DNA_helicase_DnaB"/>
</dbReference>
<name>A0A1G7SYK7_9LACT</name>
<dbReference type="Gene3D" id="1.10.860.10">
    <property type="entry name" value="DNAb Helicase, Chain A"/>
    <property type="match status" value="1"/>
</dbReference>
<keyword evidence="4 12" id="KW-0547">Nucleotide-binding</keyword>
<keyword evidence="3 12" id="KW-0235">DNA replication</keyword>
<dbReference type="PROSITE" id="PS51199">
    <property type="entry name" value="SF4_HELICASE"/>
    <property type="match status" value="1"/>
</dbReference>
<dbReference type="InterPro" id="IPR027417">
    <property type="entry name" value="P-loop_NTPase"/>
</dbReference>
<organism evidence="14 15">
    <name type="scientific">Facklamia miroungae</name>
    <dbReference type="NCBI Taxonomy" id="120956"/>
    <lineage>
        <taxon>Bacteria</taxon>
        <taxon>Bacillati</taxon>
        <taxon>Bacillota</taxon>
        <taxon>Bacilli</taxon>
        <taxon>Lactobacillales</taxon>
        <taxon>Aerococcaceae</taxon>
        <taxon>Facklamia</taxon>
    </lineage>
</organism>
<gene>
    <name evidence="14" type="ORF">SAMN05421791_104190</name>
</gene>
<keyword evidence="6 12" id="KW-0347">Helicase</keyword>
<dbReference type="EC" id="5.6.2.3" evidence="11 12"/>
<dbReference type="GO" id="GO:0005829">
    <property type="term" value="C:cytosol"/>
    <property type="evidence" value="ECO:0007669"/>
    <property type="project" value="TreeGrafter"/>
</dbReference>
<dbReference type="Proteomes" id="UP000199708">
    <property type="component" value="Unassembled WGS sequence"/>
</dbReference>
<dbReference type="InterPro" id="IPR016136">
    <property type="entry name" value="DNA_helicase_N/primase_C"/>
</dbReference>
<sequence>MELSQMNQMQAPQNIEAERSVLGGLLLEPKKLATVQTVIQEDDFYKVAHQQIYAAMERVFDRDGTLDHLMLKNQLDALDQLENVGGYEYIIELTSFTPTTANIENYARIVKEKSILRQLISASSKITQTAYDEDNEVEDIIDQSEKLILSIGEGSQNNRPQMMRQLIAEAFDKIVKLAEEKRDVVGLPTGYYELDKLTSGFQPDQLIIIAARPSVGKTAFALNIAQNVATKSKVPVVIFSLEMGALDMVNRMICAEGSIHASNLRTGQLTDDEWKSFTVATDILRDAPIYIDDSAGIRVSEIRAKCRRLKQENPELGLIVIDYLQLIDGNGRENRQQEVSEISRQLKKLSKELSVPIIALSQLSRGLEQRQNKRPILSDIRESGSIEQDADIVAFLYREDYHQQDSGEDDGPQDDLPDNTVEVIIAKNRAGARDTVKLLFKKEYNKFSSLSYQKEPFTV</sequence>
<dbReference type="GO" id="GO:0006269">
    <property type="term" value="P:DNA replication, synthesis of primer"/>
    <property type="evidence" value="ECO:0007669"/>
    <property type="project" value="UniProtKB-UniRule"/>
</dbReference>
<dbReference type="PANTHER" id="PTHR30153">
    <property type="entry name" value="REPLICATIVE DNA HELICASE DNAB"/>
    <property type="match status" value="1"/>
</dbReference>
<dbReference type="STRING" id="120956.SAMN05421791_104190"/>
<dbReference type="GO" id="GO:0003677">
    <property type="term" value="F:DNA binding"/>
    <property type="evidence" value="ECO:0007669"/>
    <property type="project" value="UniProtKB-UniRule"/>
</dbReference>
<protein>
    <recommendedName>
        <fullName evidence="11 12">Replicative DNA helicase</fullName>
        <ecNumber evidence="11 12">5.6.2.3</ecNumber>
    </recommendedName>
</protein>
<dbReference type="SMART" id="SM00382">
    <property type="entry name" value="AAA"/>
    <property type="match status" value="1"/>
</dbReference>
<keyword evidence="9" id="KW-0413">Isomerase</keyword>
<evidence type="ECO:0000256" key="3">
    <source>
        <dbReference type="ARBA" id="ARBA00022705"/>
    </source>
</evidence>
<dbReference type="NCBIfam" id="NF004384">
    <property type="entry name" value="PRK05748.1"/>
    <property type="match status" value="1"/>
</dbReference>
<comment type="function">
    <text evidence="12">The main replicative DNA helicase, it participates in initiation and elongation during chromosome replication. Travels ahead of the DNA replisome, separating dsDNA into templates for DNA synthesis. A processive ATP-dependent 5'-3' DNA helicase it has DNA-dependent ATPase activity.</text>
</comment>
<reference evidence="14 15" key="1">
    <citation type="submission" date="2016-10" db="EMBL/GenBank/DDBJ databases">
        <authorList>
            <person name="de Groot N.N."/>
        </authorList>
    </citation>
    <scope>NUCLEOTIDE SEQUENCE [LARGE SCALE GENOMIC DNA]</scope>
    <source>
        <strain evidence="14 15">ATCC BAA-466</strain>
    </source>
</reference>
<dbReference type="InterPro" id="IPR007694">
    <property type="entry name" value="DNA_helicase_DnaB-like_C"/>
</dbReference>
<proteinExistence type="inferred from homology"/>
<dbReference type="GO" id="GO:1990077">
    <property type="term" value="C:primosome complex"/>
    <property type="evidence" value="ECO:0007669"/>
    <property type="project" value="UniProtKB-UniRule"/>
</dbReference>
<dbReference type="Gene3D" id="3.40.50.300">
    <property type="entry name" value="P-loop containing nucleotide triphosphate hydrolases"/>
    <property type="match status" value="1"/>
</dbReference>
<keyword evidence="5 12" id="KW-0378">Hydrolase</keyword>
<evidence type="ECO:0000256" key="2">
    <source>
        <dbReference type="ARBA" id="ARBA00022515"/>
    </source>
</evidence>
<evidence type="ECO:0000256" key="5">
    <source>
        <dbReference type="ARBA" id="ARBA00022801"/>
    </source>
</evidence>
<dbReference type="SUPFAM" id="SSF48024">
    <property type="entry name" value="N-terminal domain of DnaB helicase"/>
    <property type="match status" value="1"/>
</dbReference>
<accession>A0A1G7SYK7</accession>
<dbReference type="PANTHER" id="PTHR30153:SF2">
    <property type="entry name" value="REPLICATIVE DNA HELICASE"/>
    <property type="match status" value="1"/>
</dbReference>
<evidence type="ECO:0000256" key="1">
    <source>
        <dbReference type="ARBA" id="ARBA00008428"/>
    </source>
</evidence>
<dbReference type="InterPro" id="IPR003593">
    <property type="entry name" value="AAA+_ATPase"/>
</dbReference>
<feature type="domain" description="SF4 helicase" evidence="13">
    <location>
        <begin position="180"/>
        <end position="454"/>
    </location>
</feature>
<dbReference type="GO" id="GO:0005524">
    <property type="term" value="F:ATP binding"/>
    <property type="evidence" value="ECO:0007669"/>
    <property type="project" value="UniProtKB-UniRule"/>
</dbReference>
<dbReference type="NCBIfam" id="TIGR00665">
    <property type="entry name" value="DnaB"/>
    <property type="match status" value="1"/>
</dbReference>
<evidence type="ECO:0000313" key="14">
    <source>
        <dbReference type="EMBL" id="SDG27400.1"/>
    </source>
</evidence>
<dbReference type="Pfam" id="PF00772">
    <property type="entry name" value="DnaB"/>
    <property type="match status" value="1"/>
</dbReference>
<dbReference type="SUPFAM" id="SSF52540">
    <property type="entry name" value="P-loop containing nucleoside triphosphate hydrolases"/>
    <property type="match status" value="1"/>
</dbReference>
<dbReference type="GO" id="GO:0043139">
    <property type="term" value="F:5'-3' DNA helicase activity"/>
    <property type="evidence" value="ECO:0007669"/>
    <property type="project" value="UniProtKB-EC"/>
</dbReference>
<dbReference type="FunFam" id="1.10.860.10:FF:000001">
    <property type="entry name" value="Replicative DNA helicase"/>
    <property type="match status" value="1"/>
</dbReference>
<keyword evidence="7 12" id="KW-0067">ATP-binding</keyword>
<dbReference type="FunFam" id="3.40.50.300:FF:000076">
    <property type="entry name" value="Replicative DNA helicase"/>
    <property type="match status" value="1"/>
</dbReference>
<dbReference type="Pfam" id="PF03796">
    <property type="entry name" value="DnaB_C"/>
    <property type="match status" value="1"/>
</dbReference>
<dbReference type="GO" id="GO:0016887">
    <property type="term" value="F:ATP hydrolysis activity"/>
    <property type="evidence" value="ECO:0007669"/>
    <property type="project" value="RHEA"/>
</dbReference>